<accession>A0A0P0Y1M4</accession>
<feature type="region of interest" description="Disordered" evidence="1">
    <location>
        <begin position="1"/>
        <end position="30"/>
    </location>
</feature>
<protein>
    <submittedName>
        <fullName evidence="2">Os11g0428150 protein</fullName>
    </submittedName>
</protein>
<reference evidence="3" key="1">
    <citation type="journal article" date="2005" name="Nature">
        <title>The map-based sequence of the rice genome.</title>
        <authorList>
            <consortium name="International rice genome sequencing project (IRGSP)"/>
            <person name="Matsumoto T."/>
            <person name="Wu J."/>
            <person name="Kanamori H."/>
            <person name="Katayose Y."/>
            <person name="Fujisawa M."/>
            <person name="Namiki N."/>
            <person name="Mizuno H."/>
            <person name="Yamamoto K."/>
            <person name="Antonio B.A."/>
            <person name="Baba T."/>
            <person name="Sakata K."/>
            <person name="Nagamura Y."/>
            <person name="Aoki H."/>
            <person name="Arikawa K."/>
            <person name="Arita K."/>
            <person name="Bito T."/>
            <person name="Chiden Y."/>
            <person name="Fujitsuka N."/>
            <person name="Fukunaka R."/>
            <person name="Hamada M."/>
            <person name="Harada C."/>
            <person name="Hayashi A."/>
            <person name="Hijishita S."/>
            <person name="Honda M."/>
            <person name="Hosokawa S."/>
            <person name="Ichikawa Y."/>
            <person name="Idonuma A."/>
            <person name="Iijima M."/>
            <person name="Ikeda M."/>
            <person name="Ikeno M."/>
            <person name="Ito K."/>
            <person name="Ito S."/>
            <person name="Ito T."/>
            <person name="Ito Y."/>
            <person name="Ito Y."/>
            <person name="Iwabuchi A."/>
            <person name="Kamiya K."/>
            <person name="Karasawa W."/>
            <person name="Kurita K."/>
            <person name="Katagiri S."/>
            <person name="Kikuta A."/>
            <person name="Kobayashi H."/>
            <person name="Kobayashi N."/>
            <person name="Machita K."/>
            <person name="Maehara T."/>
            <person name="Masukawa M."/>
            <person name="Mizubayashi T."/>
            <person name="Mukai Y."/>
            <person name="Nagasaki H."/>
            <person name="Nagata Y."/>
            <person name="Naito S."/>
            <person name="Nakashima M."/>
            <person name="Nakama Y."/>
            <person name="Nakamichi Y."/>
            <person name="Nakamura M."/>
            <person name="Meguro A."/>
            <person name="Negishi M."/>
            <person name="Ohta I."/>
            <person name="Ohta T."/>
            <person name="Okamoto M."/>
            <person name="Ono N."/>
            <person name="Saji S."/>
            <person name="Sakaguchi M."/>
            <person name="Sakai K."/>
            <person name="Shibata M."/>
            <person name="Shimokawa T."/>
            <person name="Song J."/>
            <person name="Takazaki Y."/>
            <person name="Terasawa K."/>
            <person name="Tsugane M."/>
            <person name="Tsuji K."/>
            <person name="Ueda S."/>
            <person name="Waki K."/>
            <person name="Yamagata H."/>
            <person name="Yamamoto M."/>
            <person name="Yamamoto S."/>
            <person name="Yamane H."/>
            <person name="Yoshiki S."/>
            <person name="Yoshihara R."/>
            <person name="Yukawa K."/>
            <person name="Zhong H."/>
            <person name="Yano M."/>
            <person name="Yuan Q."/>
            <person name="Ouyang S."/>
            <person name="Liu J."/>
            <person name="Jones K.M."/>
            <person name="Gansberger K."/>
            <person name="Moffat K."/>
            <person name="Hill J."/>
            <person name="Bera J."/>
            <person name="Fadrosh D."/>
            <person name="Jin S."/>
            <person name="Johri S."/>
            <person name="Kim M."/>
            <person name="Overton L."/>
            <person name="Reardon M."/>
            <person name="Tsitrin T."/>
            <person name="Vuong H."/>
            <person name="Weaver B."/>
            <person name="Ciecko A."/>
            <person name="Tallon L."/>
            <person name="Jackson J."/>
            <person name="Pai G."/>
            <person name="Aken S.V."/>
            <person name="Utterback T."/>
            <person name="Reidmuller S."/>
            <person name="Feldblyum T."/>
            <person name="Hsiao J."/>
            <person name="Zismann V."/>
            <person name="Iobst S."/>
            <person name="de Vazeille A.R."/>
            <person name="Buell C.R."/>
            <person name="Ying K."/>
            <person name="Li Y."/>
            <person name="Lu T."/>
            <person name="Huang Y."/>
            <person name="Zhao Q."/>
            <person name="Feng Q."/>
            <person name="Zhang L."/>
            <person name="Zhu J."/>
            <person name="Weng Q."/>
            <person name="Mu J."/>
            <person name="Lu Y."/>
            <person name="Fan D."/>
            <person name="Liu Y."/>
            <person name="Guan J."/>
            <person name="Zhang Y."/>
            <person name="Yu S."/>
            <person name="Liu X."/>
            <person name="Zhang Y."/>
            <person name="Hong G."/>
            <person name="Han B."/>
            <person name="Choisne N."/>
            <person name="Demange N."/>
            <person name="Orjeda G."/>
            <person name="Samain S."/>
            <person name="Cattolico L."/>
            <person name="Pelletier E."/>
            <person name="Couloux A."/>
            <person name="Segurens B."/>
            <person name="Wincker P."/>
            <person name="D'Hont A."/>
            <person name="Scarpelli C."/>
            <person name="Weissenbach J."/>
            <person name="Salanoubat M."/>
            <person name="Quetier F."/>
            <person name="Yu Y."/>
            <person name="Kim H.R."/>
            <person name="Rambo T."/>
            <person name="Currie J."/>
            <person name="Collura K."/>
            <person name="Luo M."/>
            <person name="Yang T."/>
            <person name="Ammiraju J.S.S."/>
            <person name="Engler F."/>
            <person name="Soderlund C."/>
            <person name="Wing R.A."/>
            <person name="Palmer L.E."/>
            <person name="de la Bastide M."/>
            <person name="Spiegel L."/>
            <person name="Nascimento L."/>
            <person name="Zutavern T."/>
            <person name="O'Shaughnessy A."/>
            <person name="Dike S."/>
            <person name="Dedhia N."/>
            <person name="Preston R."/>
            <person name="Balija V."/>
            <person name="McCombie W.R."/>
            <person name="Chow T."/>
            <person name="Chen H."/>
            <person name="Chung M."/>
            <person name="Chen C."/>
            <person name="Shaw J."/>
            <person name="Wu H."/>
            <person name="Hsiao K."/>
            <person name="Chao Y."/>
            <person name="Chu M."/>
            <person name="Cheng C."/>
            <person name="Hour A."/>
            <person name="Lee P."/>
            <person name="Lin S."/>
            <person name="Lin Y."/>
            <person name="Liou J."/>
            <person name="Liu S."/>
            <person name="Hsing Y."/>
            <person name="Raghuvanshi S."/>
            <person name="Mohanty A."/>
            <person name="Bharti A.K."/>
            <person name="Gaur A."/>
            <person name="Gupta V."/>
            <person name="Kumar D."/>
            <person name="Ravi V."/>
            <person name="Vij S."/>
            <person name="Kapur A."/>
            <person name="Khurana P."/>
            <person name="Khurana P."/>
            <person name="Khurana J.P."/>
            <person name="Tyagi A.K."/>
            <person name="Gaikwad K."/>
            <person name="Singh A."/>
            <person name="Dalal V."/>
            <person name="Srivastava S."/>
            <person name="Dixit A."/>
            <person name="Pal A.K."/>
            <person name="Ghazi I.A."/>
            <person name="Yadav M."/>
            <person name="Pandit A."/>
            <person name="Bhargava A."/>
            <person name="Sureshbabu K."/>
            <person name="Batra K."/>
            <person name="Sharma T.R."/>
            <person name="Mohapatra T."/>
            <person name="Singh N.K."/>
            <person name="Messing J."/>
            <person name="Nelson A.B."/>
            <person name="Fuks G."/>
            <person name="Kavchok S."/>
            <person name="Keizer G."/>
            <person name="Linton E."/>
            <person name="Llaca V."/>
            <person name="Song R."/>
            <person name="Tanyolac B."/>
            <person name="Young S."/>
            <person name="Ho-Il K."/>
            <person name="Hahn J.H."/>
            <person name="Sangsakoo G."/>
            <person name="Vanavichit A."/>
            <person name="de Mattos Luiz.A.T."/>
            <person name="Zimmer P.D."/>
            <person name="Malone G."/>
            <person name="Dellagostin O."/>
            <person name="de Oliveira A.C."/>
            <person name="Bevan M."/>
            <person name="Bancroft I."/>
            <person name="Minx P."/>
            <person name="Cordum H."/>
            <person name="Wilson R."/>
            <person name="Cheng Z."/>
            <person name="Jin W."/>
            <person name="Jiang J."/>
            <person name="Leong S.A."/>
            <person name="Iwama H."/>
            <person name="Gojobori T."/>
            <person name="Itoh T."/>
            <person name="Niimura Y."/>
            <person name="Fujii Y."/>
            <person name="Habara T."/>
            <person name="Sakai H."/>
            <person name="Sato Y."/>
            <person name="Wilson G."/>
            <person name="Kumar K."/>
            <person name="McCouch S."/>
            <person name="Juretic N."/>
            <person name="Hoen D."/>
            <person name="Wright S."/>
            <person name="Bruskiewich R."/>
            <person name="Bureau T."/>
            <person name="Miyao A."/>
            <person name="Hirochika H."/>
            <person name="Nishikawa T."/>
            <person name="Kadowaki K."/>
            <person name="Sugiura M."/>
            <person name="Burr B."/>
            <person name="Sasaki T."/>
        </authorList>
    </citation>
    <scope>NUCLEOTIDE SEQUENCE [LARGE SCALE GENOMIC DNA]</scope>
    <source>
        <strain evidence="3">cv. Nipponbare</strain>
    </source>
</reference>
<feature type="region of interest" description="Disordered" evidence="1">
    <location>
        <begin position="43"/>
        <end position="82"/>
    </location>
</feature>
<dbReference type="eggNOG" id="ENOG502R5SN">
    <property type="taxonomic scope" value="Eukaryota"/>
</dbReference>
<feature type="non-terminal residue" evidence="2">
    <location>
        <position position="1"/>
    </location>
</feature>
<dbReference type="AlphaFoldDB" id="A0A0P0Y1M4"/>
<reference evidence="2 3" key="2">
    <citation type="journal article" date="2013" name="Plant Cell Physiol.">
        <title>Rice Annotation Project Database (RAP-DB): an integrative and interactive database for rice genomics.</title>
        <authorList>
            <person name="Sakai H."/>
            <person name="Lee S.S."/>
            <person name="Tanaka T."/>
            <person name="Numa H."/>
            <person name="Kim J."/>
            <person name="Kawahara Y."/>
            <person name="Wakimoto H."/>
            <person name="Yang C.C."/>
            <person name="Iwamoto M."/>
            <person name="Abe T."/>
            <person name="Yamada Y."/>
            <person name="Muto A."/>
            <person name="Inokuchi H."/>
            <person name="Ikemura T."/>
            <person name="Matsumoto T."/>
            <person name="Sasaki T."/>
            <person name="Itoh T."/>
        </authorList>
    </citation>
    <scope>NUCLEOTIDE SEQUENCE [LARGE SCALE GENOMIC DNA]</scope>
    <source>
        <strain evidence="3">cv. Nipponbare</strain>
    </source>
</reference>
<organism evidence="2 3">
    <name type="scientific">Oryza sativa subsp. japonica</name>
    <name type="common">Rice</name>
    <dbReference type="NCBI Taxonomy" id="39947"/>
    <lineage>
        <taxon>Eukaryota</taxon>
        <taxon>Viridiplantae</taxon>
        <taxon>Streptophyta</taxon>
        <taxon>Embryophyta</taxon>
        <taxon>Tracheophyta</taxon>
        <taxon>Spermatophyta</taxon>
        <taxon>Magnoliopsida</taxon>
        <taxon>Liliopsida</taxon>
        <taxon>Poales</taxon>
        <taxon>Poaceae</taxon>
        <taxon>BOP clade</taxon>
        <taxon>Oryzoideae</taxon>
        <taxon>Oryzeae</taxon>
        <taxon>Oryzinae</taxon>
        <taxon>Oryza</taxon>
        <taxon>Oryza sativa</taxon>
    </lineage>
</organism>
<sequence length="82" mass="7003">PRAVDGSADGVGDADAALGGDAGGVAGVEPLDATGGVLEAVAGGAPVSGGSGSGLEAPHAVAAGRGRAGAAAAGVGEAGANG</sequence>
<dbReference type="PaxDb" id="39947-A0A0P0Y1M4"/>
<evidence type="ECO:0000313" key="3">
    <source>
        <dbReference type="Proteomes" id="UP000059680"/>
    </source>
</evidence>
<dbReference type="Proteomes" id="UP000059680">
    <property type="component" value="Chromosome 11"/>
</dbReference>
<gene>
    <name evidence="2" type="ordered locus">Os11g0428150</name>
    <name evidence="2" type="ORF">OSNPB_110428150</name>
</gene>
<feature type="compositionally biased region" description="Low complexity" evidence="1">
    <location>
        <begin position="60"/>
        <end position="75"/>
    </location>
</feature>
<keyword evidence="3" id="KW-1185">Reference proteome</keyword>
<name>A0A0P0Y1M4_ORYSJ</name>
<dbReference type="FunCoup" id="A0A0P0Y1M4">
    <property type="interactions" value="22"/>
</dbReference>
<reference evidence="2 3" key="3">
    <citation type="journal article" date="2013" name="Rice">
        <title>Improvement of the Oryza sativa Nipponbare reference genome using next generation sequence and optical map data.</title>
        <authorList>
            <person name="Kawahara Y."/>
            <person name="de la Bastide M."/>
            <person name="Hamilton J.P."/>
            <person name="Kanamori H."/>
            <person name="McCombie W.R."/>
            <person name="Ouyang S."/>
            <person name="Schwartz D.C."/>
            <person name="Tanaka T."/>
            <person name="Wu J."/>
            <person name="Zhou S."/>
            <person name="Childs K.L."/>
            <person name="Davidson R.M."/>
            <person name="Lin H."/>
            <person name="Quesada-Ocampo L."/>
            <person name="Vaillancourt B."/>
            <person name="Sakai H."/>
            <person name="Lee S.S."/>
            <person name="Kim J."/>
            <person name="Numa H."/>
            <person name="Itoh T."/>
            <person name="Buell C.R."/>
            <person name="Matsumoto T."/>
        </authorList>
    </citation>
    <scope>NUCLEOTIDE SEQUENCE [LARGE SCALE GENOMIC DNA]</scope>
    <source>
        <strain evidence="3">cv. Nipponbare</strain>
    </source>
</reference>
<proteinExistence type="predicted"/>
<evidence type="ECO:0000313" key="2">
    <source>
        <dbReference type="EMBL" id="BAT13803.1"/>
    </source>
</evidence>
<feature type="compositionally biased region" description="Low complexity" evidence="1">
    <location>
        <begin position="1"/>
        <end position="19"/>
    </location>
</feature>
<dbReference type="Gramene" id="Os11t0428150-00">
    <property type="protein sequence ID" value="Os11t0428150-00"/>
    <property type="gene ID" value="Os11g0428150"/>
</dbReference>
<dbReference type="InParanoid" id="A0A0P0Y1M4"/>
<dbReference type="EMBL" id="AP014967">
    <property type="protein sequence ID" value="BAT13803.1"/>
    <property type="molecule type" value="Genomic_DNA"/>
</dbReference>
<evidence type="ECO:0000256" key="1">
    <source>
        <dbReference type="SAM" id="MobiDB-lite"/>
    </source>
</evidence>